<accession>A0A1Y2K1U3</accession>
<dbReference type="CDD" id="cd00712">
    <property type="entry name" value="AsnB"/>
    <property type="match status" value="1"/>
</dbReference>
<evidence type="ECO:0000256" key="2">
    <source>
        <dbReference type="ARBA" id="ARBA00005752"/>
    </source>
</evidence>
<dbReference type="SUPFAM" id="SSF56235">
    <property type="entry name" value="N-terminal nucleophile aminohydrolases (Ntn hydrolases)"/>
    <property type="match status" value="1"/>
</dbReference>
<comment type="pathway">
    <text evidence="1">Amino-acid biosynthesis; L-asparagine biosynthesis; L-asparagine from L-aspartate (L-Gln route): step 1/1.</text>
</comment>
<dbReference type="STRING" id="1434232.MAIT1_01988"/>
<evidence type="ECO:0000256" key="8">
    <source>
        <dbReference type="PIRSR" id="PIRSR001589-2"/>
    </source>
</evidence>
<organism evidence="11 12">
    <name type="scientific">Magnetofaba australis IT-1</name>
    <dbReference type="NCBI Taxonomy" id="1434232"/>
    <lineage>
        <taxon>Bacteria</taxon>
        <taxon>Pseudomonadati</taxon>
        <taxon>Pseudomonadota</taxon>
        <taxon>Magnetococcia</taxon>
        <taxon>Magnetococcales</taxon>
        <taxon>Magnetococcaceae</taxon>
        <taxon>Magnetofaba</taxon>
    </lineage>
</organism>
<dbReference type="InterPro" id="IPR017932">
    <property type="entry name" value="GATase_2_dom"/>
</dbReference>
<dbReference type="EMBL" id="LVJN01000020">
    <property type="protein sequence ID" value="OSM01922.1"/>
    <property type="molecule type" value="Genomic_DNA"/>
</dbReference>
<evidence type="ECO:0000313" key="11">
    <source>
        <dbReference type="EMBL" id="OSM01922.1"/>
    </source>
</evidence>
<dbReference type="EC" id="6.3.5.4" evidence="3"/>
<comment type="catalytic activity">
    <reaction evidence="7">
        <text>L-aspartate + L-glutamine + ATP + H2O = L-asparagine + L-glutamate + AMP + diphosphate + H(+)</text>
        <dbReference type="Rhea" id="RHEA:12228"/>
        <dbReference type="ChEBI" id="CHEBI:15377"/>
        <dbReference type="ChEBI" id="CHEBI:15378"/>
        <dbReference type="ChEBI" id="CHEBI:29985"/>
        <dbReference type="ChEBI" id="CHEBI:29991"/>
        <dbReference type="ChEBI" id="CHEBI:30616"/>
        <dbReference type="ChEBI" id="CHEBI:33019"/>
        <dbReference type="ChEBI" id="CHEBI:58048"/>
        <dbReference type="ChEBI" id="CHEBI:58359"/>
        <dbReference type="ChEBI" id="CHEBI:456215"/>
        <dbReference type="EC" id="6.3.5.4"/>
    </reaction>
</comment>
<feature type="domain" description="Glutamine amidotransferase type-2" evidence="10">
    <location>
        <begin position="1"/>
        <end position="171"/>
    </location>
</feature>
<dbReference type="GO" id="GO:0006529">
    <property type="term" value="P:asparagine biosynthetic process"/>
    <property type="evidence" value="ECO:0007669"/>
    <property type="project" value="InterPro"/>
</dbReference>
<evidence type="ECO:0000256" key="7">
    <source>
        <dbReference type="ARBA" id="ARBA00048741"/>
    </source>
</evidence>
<dbReference type="GO" id="GO:0005524">
    <property type="term" value="F:ATP binding"/>
    <property type="evidence" value="ECO:0007669"/>
    <property type="project" value="UniProtKB-KW"/>
</dbReference>
<dbReference type="InterPro" id="IPR033738">
    <property type="entry name" value="AsnB_N"/>
</dbReference>
<gene>
    <name evidence="11" type="ORF">MAIT1_01988</name>
</gene>
<dbReference type="InterPro" id="IPR006426">
    <property type="entry name" value="Asn_synth_AEB"/>
</dbReference>
<dbReference type="Gene3D" id="3.60.20.10">
    <property type="entry name" value="Glutamine Phosphoribosylpyrophosphate, subunit 1, domain 1"/>
    <property type="match status" value="1"/>
</dbReference>
<feature type="site" description="Important for beta-aspartyl-AMP intermediate formation" evidence="9">
    <location>
        <position position="321"/>
    </location>
</feature>
<evidence type="ECO:0000256" key="4">
    <source>
        <dbReference type="ARBA" id="ARBA00022741"/>
    </source>
</evidence>
<dbReference type="PROSITE" id="PS51278">
    <property type="entry name" value="GATASE_TYPE_2"/>
    <property type="match status" value="1"/>
</dbReference>
<dbReference type="GO" id="GO:0005829">
    <property type="term" value="C:cytosol"/>
    <property type="evidence" value="ECO:0007669"/>
    <property type="project" value="TreeGrafter"/>
</dbReference>
<reference evidence="11 12" key="1">
    <citation type="journal article" date="2016" name="BMC Genomics">
        <title>Combined genomic and structural analyses of a cultured magnetotactic bacterium reveals its niche adaptation to a dynamic environment.</title>
        <authorList>
            <person name="Araujo A.C."/>
            <person name="Morillo V."/>
            <person name="Cypriano J."/>
            <person name="Teixeira L.C."/>
            <person name="Leao P."/>
            <person name="Lyra S."/>
            <person name="Almeida L.G."/>
            <person name="Bazylinski D.A."/>
            <person name="Vasconcellos A.T."/>
            <person name="Abreu F."/>
            <person name="Lins U."/>
        </authorList>
    </citation>
    <scope>NUCLEOTIDE SEQUENCE [LARGE SCALE GENOMIC DNA]</scope>
    <source>
        <strain evidence="11 12">IT-1</strain>
    </source>
</reference>
<keyword evidence="12" id="KW-1185">Reference proteome</keyword>
<evidence type="ECO:0000313" key="12">
    <source>
        <dbReference type="Proteomes" id="UP000194003"/>
    </source>
</evidence>
<dbReference type="InterPro" id="IPR014729">
    <property type="entry name" value="Rossmann-like_a/b/a_fold"/>
</dbReference>
<comment type="similarity">
    <text evidence="2">Belongs to the asparagine synthetase family.</text>
</comment>
<dbReference type="InterPro" id="IPR001962">
    <property type="entry name" value="Asn_synthase"/>
</dbReference>
<keyword evidence="5 8" id="KW-0067">ATP-binding</keyword>
<dbReference type="GO" id="GO:0004066">
    <property type="term" value="F:asparagine synthase (glutamine-hydrolyzing) activity"/>
    <property type="evidence" value="ECO:0007669"/>
    <property type="project" value="UniProtKB-EC"/>
</dbReference>
<dbReference type="Pfam" id="PF00733">
    <property type="entry name" value="Asn_synthase"/>
    <property type="match status" value="1"/>
</dbReference>
<dbReference type="Proteomes" id="UP000194003">
    <property type="component" value="Unassembled WGS sequence"/>
</dbReference>
<evidence type="ECO:0000256" key="3">
    <source>
        <dbReference type="ARBA" id="ARBA00012737"/>
    </source>
</evidence>
<evidence type="ECO:0000256" key="6">
    <source>
        <dbReference type="ARBA" id="ARBA00022962"/>
    </source>
</evidence>
<dbReference type="PIRSF" id="PIRSF001589">
    <property type="entry name" value="Asn_synthetase_glu-h"/>
    <property type="match status" value="1"/>
</dbReference>
<dbReference type="InterPro" id="IPR051786">
    <property type="entry name" value="ASN_synthetase/amidase"/>
</dbReference>
<dbReference type="InterPro" id="IPR029055">
    <property type="entry name" value="Ntn_hydrolases_N"/>
</dbReference>
<keyword evidence="6" id="KW-0315">Glutamine amidotransferase</keyword>
<dbReference type="PANTHER" id="PTHR43284">
    <property type="entry name" value="ASPARAGINE SYNTHETASE (GLUTAMINE-HYDROLYZING)"/>
    <property type="match status" value="1"/>
</dbReference>
<dbReference type="SUPFAM" id="SSF52402">
    <property type="entry name" value="Adenine nucleotide alpha hydrolases-like"/>
    <property type="match status" value="1"/>
</dbReference>
<evidence type="ECO:0000256" key="5">
    <source>
        <dbReference type="ARBA" id="ARBA00022840"/>
    </source>
</evidence>
<comment type="caution">
    <text evidence="11">The sequence shown here is derived from an EMBL/GenBank/DDBJ whole genome shotgun (WGS) entry which is preliminary data.</text>
</comment>
<evidence type="ECO:0000256" key="9">
    <source>
        <dbReference type="PIRSR" id="PIRSR001589-3"/>
    </source>
</evidence>
<dbReference type="AlphaFoldDB" id="A0A1Y2K1U3"/>
<dbReference type="NCBIfam" id="TIGR01536">
    <property type="entry name" value="asn_synth_AEB"/>
    <property type="match status" value="1"/>
</dbReference>
<sequence length="587" mass="65600">MALGHARLAIQDPTAAGAQPMGDAGQGLWLVCNGEIYNSPALRRELEALGRRFVSRSDNEVILHAYAQWGRACLPRLTGMFAFALWDETRQRLWLARDRMGMKPLFLYQGDGVLAFGSEIKALLAHPEVPRALDQTSLGHFLGLNYVIAPRTLFADIRQLPPGHEMSVAADGRVATRAYWDLAFASRPRLRPAQWRARWQETLAEVMADHQLADKPVGLLLSGGLDSSAVAWWMAQTRADPIQSYHFRPMQSGFDESRHARLVARDLGLALREVQLAQPLTTLLPRLAHHAEEPTADGSMVGVYALAQRAKRDVDVVLCGDGADELLAGYPTYVAARLLPLYARLPHSARRRLAKWAAQPGPPAAGKLPWREKLARFAYAAAMPPERAHAHWRIICNRELRQTLLAADAREARRVSVGDAYAACFAQCDDAHPLNRQLYVDQRLYLANDMLVKLDRMSMAHGLEARVPFVDHRLAELAAHTPPALKLSPALQGKTILRQVMRGRLPKPILTRPKEGFGMPLGTWLREDLREMTGDLLAPSRLRAMAVWDEQAVTALLNAHLRGEIDAAYPLWSLLFFALWHQQWMTA</sequence>
<evidence type="ECO:0000259" key="10">
    <source>
        <dbReference type="PROSITE" id="PS51278"/>
    </source>
</evidence>
<name>A0A1Y2K1U3_9PROT</name>
<feature type="binding site" evidence="8">
    <location>
        <position position="220"/>
    </location>
    <ligand>
        <name>ATP</name>
        <dbReference type="ChEBI" id="CHEBI:30616"/>
    </ligand>
</feature>
<proteinExistence type="inferred from homology"/>
<dbReference type="Gene3D" id="3.40.50.620">
    <property type="entry name" value="HUPs"/>
    <property type="match status" value="1"/>
</dbReference>
<dbReference type="CDD" id="cd01991">
    <property type="entry name" value="Asn_synthase_B_C"/>
    <property type="match status" value="1"/>
</dbReference>
<dbReference type="Pfam" id="PF13537">
    <property type="entry name" value="GATase_7"/>
    <property type="match status" value="1"/>
</dbReference>
<evidence type="ECO:0000256" key="1">
    <source>
        <dbReference type="ARBA" id="ARBA00005187"/>
    </source>
</evidence>
<feature type="binding site" evidence="8">
    <location>
        <position position="58"/>
    </location>
    <ligand>
        <name>L-glutamine</name>
        <dbReference type="ChEBI" id="CHEBI:58359"/>
    </ligand>
</feature>
<dbReference type="PANTHER" id="PTHR43284:SF1">
    <property type="entry name" value="ASPARAGINE SYNTHETASE"/>
    <property type="match status" value="1"/>
</dbReference>
<keyword evidence="4 8" id="KW-0547">Nucleotide-binding</keyword>
<protein>
    <recommendedName>
        <fullName evidence="3">asparagine synthase (glutamine-hydrolyzing)</fullName>
        <ecNumber evidence="3">6.3.5.4</ecNumber>
    </recommendedName>
</protein>